<accession>A0A6N7PUL1</accession>
<feature type="domain" description="Histidine kinase" evidence="13">
    <location>
        <begin position="201"/>
        <end position="420"/>
    </location>
</feature>
<dbReference type="CDD" id="cd16922">
    <property type="entry name" value="HATPase_EvgS-ArcB-TorS-like"/>
    <property type="match status" value="1"/>
</dbReference>
<dbReference type="InterPro" id="IPR005467">
    <property type="entry name" value="His_kinase_dom"/>
</dbReference>
<keyword evidence="9" id="KW-0418">Kinase</keyword>
<dbReference type="CDD" id="cd00082">
    <property type="entry name" value="HisKA"/>
    <property type="match status" value="1"/>
</dbReference>
<dbReference type="Gene3D" id="1.10.287.130">
    <property type="match status" value="1"/>
</dbReference>
<keyword evidence="12" id="KW-0472">Membrane</keyword>
<evidence type="ECO:0000259" key="13">
    <source>
        <dbReference type="PROSITE" id="PS50109"/>
    </source>
</evidence>
<evidence type="ECO:0000256" key="1">
    <source>
        <dbReference type="ARBA" id="ARBA00000085"/>
    </source>
</evidence>
<dbReference type="InterPro" id="IPR036890">
    <property type="entry name" value="HATPase_C_sf"/>
</dbReference>
<reference evidence="14 15" key="1">
    <citation type="submission" date="2019-10" db="EMBL/GenBank/DDBJ databases">
        <title>A soil myxobacterium in the family Polyangiaceae.</title>
        <authorList>
            <person name="Li Y."/>
            <person name="Wang J."/>
        </authorList>
    </citation>
    <scope>NUCLEOTIDE SEQUENCE [LARGE SCALE GENOMIC DNA]</scope>
    <source>
        <strain evidence="14 15">DSM 14734</strain>
    </source>
</reference>
<gene>
    <name evidence="14" type="ORF">GF068_28970</name>
</gene>
<evidence type="ECO:0000256" key="4">
    <source>
        <dbReference type="ARBA" id="ARBA00012438"/>
    </source>
</evidence>
<evidence type="ECO:0000313" key="15">
    <source>
        <dbReference type="Proteomes" id="UP000440224"/>
    </source>
</evidence>
<keyword evidence="15" id="KW-1185">Reference proteome</keyword>
<sequence>MKAAPPPSDEIERLVALSEAAILDTPPEPAFDDLTRLAAAICRTPIALVSLVDRERQWFKSKVGLDASETPREVAFCAHAILGEQLFLVPDAHEDARFADNPLVTGGPHVRFYAGAPLATADGHNVGTLCVIDHGPRQLDDAQRAALTALARQVAAQIDLRRANGRLAKLNGELVARAREAQALAEERKAVERVKDEFVSTVSHELRTPLTSIRGALGLLEGGVLGPLPDGAMELVQIARTNTDRLVRLVNDILDLEKIVAGKLELHPKRVDVRRLVSGLVDSLGPVASEARVELFVDVRGEIEVVVDEDRIAQVLTNLMSNALKFSPPEARVELGVEAKADGRVCFAVRDRGPGIAEADLGRLFKRFEQLEGEGRREQRGTGLGLAISKAIVEQHGGAIGVASKLGQGSTFWFELPSPNGEARRNPGAPAVGFA</sequence>
<dbReference type="SUPFAM" id="SSF55781">
    <property type="entry name" value="GAF domain-like"/>
    <property type="match status" value="1"/>
</dbReference>
<keyword evidence="8" id="KW-0547">Nucleotide-binding</keyword>
<evidence type="ECO:0000256" key="10">
    <source>
        <dbReference type="ARBA" id="ARBA00022840"/>
    </source>
</evidence>
<dbReference type="InterPro" id="IPR003594">
    <property type="entry name" value="HATPase_dom"/>
</dbReference>
<evidence type="ECO:0000256" key="12">
    <source>
        <dbReference type="ARBA" id="ARBA00023136"/>
    </source>
</evidence>
<dbReference type="FunFam" id="1.10.287.130:FF:000001">
    <property type="entry name" value="Two-component sensor histidine kinase"/>
    <property type="match status" value="1"/>
</dbReference>
<evidence type="ECO:0000256" key="2">
    <source>
        <dbReference type="ARBA" id="ARBA00004236"/>
    </source>
</evidence>
<dbReference type="InterPro" id="IPR050736">
    <property type="entry name" value="Sensor_HK_Regulatory"/>
</dbReference>
<dbReference type="Gene3D" id="3.30.450.40">
    <property type="match status" value="1"/>
</dbReference>
<dbReference type="InterPro" id="IPR036097">
    <property type="entry name" value="HisK_dim/P_sf"/>
</dbReference>
<dbReference type="SUPFAM" id="SSF55874">
    <property type="entry name" value="ATPase domain of HSP90 chaperone/DNA topoisomerase II/histidine kinase"/>
    <property type="match status" value="1"/>
</dbReference>
<comment type="catalytic activity">
    <reaction evidence="1">
        <text>ATP + protein L-histidine = ADP + protein N-phospho-L-histidine.</text>
        <dbReference type="EC" id="2.7.13.3"/>
    </reaction>
</comment>
<protein>
    <recommendedName>
        <fullName evidence="4">histidine kinase</fullName>
        <ecNumber evidence="4">2.7.13.3</ecNumber>
    </recommendedName>
</protein>
<dbReference type="OrthoDB" id="9787707at2"/>
<keyword evidence="11" id="KW-0902">Two-component regulatory system</keyword>
<evidence type="ECO:0000256" key="9">
    <source>
        <dbReference type="ARBA" id="ARBA00022777"/>
    </source>
</evidence>
<dbReference type="Pfam" id="PF00512">
    <property type="entry name" value="HisKA"/>
    <property type="match status" value="1"/>
</dbReference>
<dbReference type="GO" id="GO:0005886">
    <property type="term" value="C:plasma membrane"/>
    <property type="evidence" value="ECO:0007669"/>
    <property type="project" value="UniProtKB-SubCell"/>
</dbReference>
<dbReference type="SMART" id="SM00388">
    <property type="entry name" value="HisKA"/>
    <property type="match status" value="1"/>
</dbReference>
<dbReference type="Pfam" id="PF02518">
    <property type="entry name" value="HATPase_c"/>
    <property type="match status" value="1"/>
</dbReference>
<keyword evidence="7" id="KW-0808">Transferase</keyword>
<dbReference type="PRINTS" id="PR00344">
    <property type="entry name" value="BCTRLSENSOR"/>
</dbReference>
<dbReference type="Gene3D" id="3.30.565.10">
    <property type="entry name" value="Histidine kinase-like ATPase, C-terminal domain"/>
    <property type="match status" value="1"/>
</dbReference>
<dbReference type="RefSeq" id="WP_153822731.1">
    <property type="nucleotide sequence ID" value="NZ_WJIE01000009.1"/>
</dbReference>
<dbReference type="InterPro" id="IPR003661">
    <property type="entry name" value="HisK_dim/P_dom"/>
</dbReference>
<dbReference type="SMART" id="SM00065">
    <property type="entry name" value="GAF"/>
    <property type="match status" value="1"/>
</dbReference>
<dbReference type="GO" id="GO:0045121">
    <property type="term" value="C:membrane raft"/>
    <property type="evidence" value="ECO:0007669"/>
    <property type="project" value="UniProtKB-SubCell"/>
</dbReference>
<keyword evidence="5" id="KW-1003">Cell membrane</keyword>
<keyword evidence="10" id="KW-0067">ATP-binding</keyword>
<dbReference type="PROSITE" id="PS50109">
    <property type="entry name" value="HIS_KIN"/>
    <property type="match status" value="1"/>
</dbReference>
<evidence type="ECO:0000256" key="3">
    <source>
        <dbReference type="ARBA" id="ARBA00004314"/>
    </source>
</evidence>
<dbReference type="InterPro" id="IPR029016">
    <property type="entry name" value="GAF-like_dom_sf"/>
</dbReference>
<dbReference type="FunFam" id="3.30.565.10:FF:000023">
    <property type="entry name" value="PAS domain-containing sensor histidine kinase"/>
    <property type="match status" value="1"/>
</dbReference>
<evidence type="ECO:0000256" key="6">
    <source>
        <dbReference type="ARBA" id="ARBA00022553"/>
    </source>
</evidence>
<dbReference type="InterPro" id="IPR004358">
    <property type="entry name" value="Sig_transdc_His_kin-like_C"/>
</dbReference>
<evidence type="ECO:0000256" key="11">
    <source>
        <dbReference type="ARBA" id="ARBA00023012"/>
    </source>
</evidence>
<dbReference type="PANTHER" id="PTHR43711:SF1">
    <property type="entry name" value="HISTIDINE KINASE 1"/>
    <property type="match status" value="1"/>
</dbReference>
<evidence type="ECO:0000256" key="7">
    <source>
        <dbReference type="ARBA" id="ARBA00022679"/>
    </source>
</evidence>
<dbReference type="EMBL" id="WJIE01000009">
    <property type="protein sequence ID" value="MRG95922.1"/>
    <property type="molecule type" value="Genomic_DNA"/>
</dbReference>
<comment type="caution">
    <text evidence="14">The sequence shown here is derived from an EMBL/GenBank/DDBJ whole genome shotgun (WGS) entry which is preliminary data.</text>
</comment>
<evidence type="ECO:0000313" key="14">
    <source>
        <dbReference type="EMBL" id="MRG95922.1"/>
    </source>
</evidence>
<dbReference type="EC" id="2.7.13.3" evidence="4"/>
<name>A0A6N7PUL1_9BACT</name>
<proteinExistence type="predicted"/>
<dbReference type="Pfam" id="PF01590">
    <property type="entry name" value="GAF"/>
    <property type="match status" value="1"/>
</dbReference>
<evidence type="ECO:0000256" key="5">
    <source>
        <dbReference type="ARBA" id="ARBA00022475"/>
    </source>
</evidence>
<organism evidence="14 15">
    <name type="scientific">Polyangium spumosum</name>
    <dbReference type="NCBI Taxonomy" id="889282"/>
    <lineage>
        <taxon>Bacteria</taxon>
        <taxon>Pseudomonadati</taxon>
        <taxon>Myxococcota</taxon>
        <taxon>Polyangia</taxon>
        <taxon>Polyangiales</taxon>
        <taxon>Polyangiaceae</taxon>
        <taxon>Polyangium</taxon>
    </lineage>
</organism>
<dbReference type="SMART" id="SM00387">
    <property type="entry name" value="HATPase_c"/>
    <property type="match status" value="1"/>
</dbReference>
<dbReference type="PANTHER" id="PTHR43711">
    <property type="entry name" value="TWO-COMPONENT HISTIDINE KINASE"/>
    <property type="match status" value="1"/>
</dbReference>
<dbReference type="Proteomes" id="UP000440224">
    <property type="component" value="Unassembled WGS sequence"/>
</dbReference>
<keyword evidence="6" id="KW-0597">Phosphoprotein</keyword>
<comment type="subcellular location">
    <subcellularLocation>
        <location evidence="2">Cell membrane</location>
    </subcellularLocation>
    <subcellularLocation>
        <location evidence="3">Membrane raft</location>
        <topology evidence="3">Multi-pass membrane protein</topology>
    </subcellularLocation>
</comment>
<dbReference type="SUPFAM" id="SSF47384">
    <property type="entry name" value="Homodimeric domain of signal transducing histidine kinase"/>
    <property type="match status" value="1"/>
</dbReference>
<dbReference type="InterPro" id="IPR003018">
    <property type="entry name" value="GAF"/>
</dbReference>
<evidence type="ECO:0000256" key="8">
    <source>
        <dbReference type="ARBA" id="ARBA00022741"/>
    </source>
</evidence>
<dbReference type="GO" id="GO:0000155">
    <property type="term" value="F:phosphorelay sensor kinase activity"/>
    <property type="evidence" value="ECO:0007669"/>
    <property type="project" value="InterPro"/>
</dbReference>
<dbReference type="GO" id="GO:0005524">
    <property type="term" value="F:ATP binding"/>
    <property type="evidence" value="ECO:0007669"/>
    <property type="project" value="UniProtKB-KW"/>
</dbReference>
<dbReference type="AlphaFoldDB" id="A0A6N7PUL1"/>